<dbReference type="Gene3D" id="1.20.120.530">
    <property type="entry name" value="GntR ligand-binding domain-like"/>
    <property type="match status" value="1"/>
</dbReference>
<dbReference type="PANTHER" id="PTHR43537:SF45">
    <property type="entry name" value="GNTR FAMILY REGULATORY PROTEIN"/>
    <property type="match status" value="1"/>
</dbReference>
<gene>
    <name evidence="5" type="ORF">V1351_03825</name>
</gene>
<dbReference type="RefSeq" id="WP_338750872.1">
    <property type="nucleotide sequence ID" value="NZ_CP144913.1"/>
</dbReference>
<evidence type="ECO:0000256" key="2">
    <source>
        <dbReference type="ARBA" id="ARBA00023125"/>
    </source>
</evidence>
<dbReference type="PANTHER" id="PTHR43537">
    <property type="entry name" value="TRANSCRIPTIONAL REGULATOR, GNTR FAMILY"/>
    <property type="match status" value="1"/>
</dbReference>
<dbReference type="InterPro" id="IPR036388">
    <property type="entry name" value="WH-like_DNA-bd_sf"/>
</dbReference>
<dbReference type="Pfam" id="PF07729">
    <property type="entry name" value="FCD"/>
    <property type="match status" value="1"/>
</dbReference>
<evidence type="ECO:0000256" key="3">
    <source>
        <dbReference type="ARBA" id="ARBA00023163"/>
    </source>
</evidence>
<dbReference type="SMART" id="SM00895">
    <property type="entry name" value="FCD"/>
    <property type="match status" value="1"/>
</dbReference>
<keyword evidence="3" id="KW-0804">Transcription</keyword>
<dbReference type="InterPro" id="IPR011711">
    <property type="entry name" value="GntR_C"/>
</dbReference>
<evidence type="ECO:0000259" key="4">
    <source>
        <dbReference type="PROSITE" id="PS50949"/>
    </source>
</evidence>
<evidence type="ECO:0000313" key="6">
    <source>
        <dbReference type="Proteomes" id="UP001382727"/>
    </source>
</evidence>
<organism evidence="5 6">
    <name type="scientific">Janibacter alittae</name>
    <dbReference type="NCBI Taxonomy" id="3115209"/>
    <lineage>
        <taxon>Bacteria</taxon>
        <taxon>Bacillati</taxon>
        <taxon>Actinomycetota</taxon>
        <taxon>Actinomycetes</taxon>
        <taxon>Micrococcales</taxon>
        <taxon>Intrasporangiaceae</taxon>
        <taxon>Janibacter</taxon>
    </lineage>
</organism>
<dbReference type="Proteomes" id="UP001382727">
    <property type="component" value="Chromosome"/>
</dbReference>
<proteinExistence type="predicted"/>
<keyword evidence="1" id="KW-0805">Transcription regulation</keyword>
<dbReference type="Pfam" id="PF00392">
    <property type="entry name" value="GntR"/>
    <property type="match status" value="1"/>
</dbReference>
<dbReference type="EMBL" id="CP144913">
    <property type="protein sequence ID" value="WXB77202.1"/>
    <property type="molecule type" value="Genomic_DNA"/>
</dbReference>
<name>A0ABZ2MJK9_9MICO</name>
<dbReference type="PROSITE" id="PS50949">
    <property type="entry name" value="HTH_GNTR"/>
    <property type="match status" value="1"/>
</dbReference>
<evidence type="ECO:0000256" key="1">
    <source>
        <dbReference type="ARBA" id="ARBA00023015"/>
    </source>
</evidence>
<dbReference type="CDD" id="cd07377">
    <property type="entry name" value="WHTH_GntR"/>
    <property type="match status" value="1"/>
</dbReference>
<keyword evidence="6" id="KW-1185">Reference proteome</keyword>
<evidence type="ECO:0000313" key="5">
    <source>
        <dbReference type="EMBL" id="WXB77202.1"/>
    </source>
</evidence>
<dbReference type="Gene3D" id="1.10.10.10">
    <property type="entry name" value="Winged helix-like DNA-binding domain superfamily/Winged helix DNA-binding domain"/>
    <property type="match status" value="1"/>
</dbReference>
<protein>
    <submittedName>
        <fullName evidence="5">GntR family transcriptional regulator</fullName>
    </submittedName>
</protein>
<keyword evidence="2" id="KW-0238">DNA-binding</keyword>
<dbReference type="SUPFAM" id="SSF46785">
    <property type="entry name" value="Winged helix' DNA-binding domain"/>
    <property type="match status" value="1"/>
</dbReference>
<dbReference type="InterPro" id="IPR000524">
    <property type="entry name" value="Tscrpt_reg_HTH_GntR"/>
</dbReference>
<dbReference type="InterPro" id="IPR008920">
    <property type="entry name" value="TF_FadR/GntR_C"/>
</dbReference>
<reference evidence="5 6" key="1">
    <citation type="submission" date="2024-02" db="EMBL/GenBank/DDBJ databases">
        <title>Janibacter sp. nov., isolated from gut of marine sandworm.</title>
        <authorList>
            <person name="Kim B."/>
            <person name="Jun M.O."/>
            <person name="Shin N.-R."/>
        </authorList>
    </citation>
    <scope>NUCLEOTIDE SEQUENCE [LARGE SCALE GENOMIC DNA]</scope>
    <source>
        <strain evidence="5 6">A1S7</strain>
    </source>
</reference>
<dbReference type="InterPro" id="IPR036390">
    <property type="entry name" value="WH_DNA-bd_sf"/>
</dbReference>
<feature type="domain" description="HTH gntR-type" evidence="4">
    <location>
        <begin position="21"/>
        <end position="88"/>
    </location>
</feature>
<sequence>MTTADGWLESLTADRGLVGRESTATRVAEVLRQRVAEGALVPGTRLSEEGICAALGVSRNTLREAFRLLSHERLLEHVFNRGVFVRTPTPEDVRELYRFRRILESAAVRHAARCPVDLGAMRAAVDEGVNSAREGDWPGVGTANIHFHQRVGELTGSARMSETMTHLLAELRLVFHTMADPRAFHQPYLPKNQHLLALLEQGRCAEAEEHLLAYLDTAERQLLAAMTG</sequence>
<dbReference type="SMART" id="SM00345">
    <property type="entry name" value="HTH_GNTR"/>
    <property type="match status" value="1"/>
</dbReference>
<dbReference type="SUPFAM" id="SSF48008">
    <property type="entry name" value="GntR ligand-binding domain-like"/>
    <property type="match status" value="1"/>
</dbReference>
<accession>A0ABZ2MJK9</accession>